<name>A0A1V9Z9T6_ACHHY</name>
<evidence type="ECO:0000256" key="1">
    <source>
        <dbReference type="SAM" id="Phobius"/>
    </source>
</evidence>
<keyword evidence="3" id="KW-1185">Reference proteome</keyword>
<evidence type="ECO:0008006" key="4">
    <source>
        <dbReference type="Google" id="ProtNLM"/>
    </source>
</evidence>
<reference evidence="2 3" key="1">
    <citation type="journal article" date="2014" name="Genome Biol. Evol.">
        <title>The secreted proteins of Achlya hypogyna and Thraustotheca clavata identify the ancestral oomycete secretome and reveal gene acquisitions by horizontal gene transfer.</title>
        <authorList>
            <person name="Misner I."/>
            <person name="Blouin N."/>
            <person name="Leonard G."/>
            <person name="Richards T.A."/>
            <person name="Lane C.E."/>
        </authorList>
    </citation>
    <scope>NUCLEOTIDE SEQUENCE [LARGE SCALE GENOMIC DNA]</scope>
    <source>
        <strain evidence="2 3">ATCC 48635</strain>
    </source>
</reference>
<accession>A0A1V9Z9T6</accession>
<dbReference type="AlphaFoldDB" id="A0A1V9Z9T6"/>
<keyword evidence="1" id="KW-0812">Transmembrane</keyword>
<evidence type="ECO:0000313" key="2">
    <source>
        <dbReference type="EMBL" id="OQR94753.1"/>
    </source>
</evidence>
<organism evidence="2 3">
    <name type="scientific">Achlya hypogyna</name>
    <name type="common">Oomycete</name>
    <name type="synonym">Protoachlya hypogyna</name>
    <dbReference type="NCBI Taxonomy" id="1202772"/>
    <lineage>
        <taxon>Eukaryota</taxon>
        <taxon>Sar</taxon>
        <taxon>Stramenopiles</taxon>
        <taxon>Oomycota</taxon>
        <taxon>Saprolegniomycetes</taxon>
        <taxon>Saprolegniales</taxon>
        <taxon>Achlyaceae</taxon>
        <taxon>Achlya</taxon>
    </lineage>
</organism>
<sequence length="160" mass="17761">MSGYQTIPEAPQAVPVQPVYPAYNGAAPQQQAYGYPPQQTPLYVAQQYPPATAVYGSNTLPMHHVAERQHECGFFSASTLVSNICNTTMLVVLQFFSMFVAIFSFIFVLLGLVLGVGLLPVCCIGILIFGIFTFCLRPVASIDDMLYQQRRRIYERLLAD</sequence>
<gene>
    <name evidence="2" type="ORF">ACHHYP_00943</name>
</gene>
<keyword evidence="1" id="KW-0472">Membrane</keyword>
<feature type="transmembrane region" description="Helical" evidence="1">
    <location>
        <begin position="90"/>
        <end position="112"/>
    </location>
</feature>
<dbReference type="EMBL" id="JNBR01000352">
    <property type="protein sequence ID" value="OQR94753.1"/>
    <property type="molecule type" value="Genomic_DNA"/>
</dbReference>
<feature type="transmembrane region" description="Helical" evidence="1">
    <location>
        <begin position="118"/>
        <end position="140"/>
    </location>
</feature>
<proteinExistence type="predicted"/>
<comment type="caution">
    <text evidence="2">The sequence shown here is derived from an EMBL/GenBank/DDBJ whole genome shotgun (WGS) entry which is preliminary data.</text>
</comment>
<protein>
    <recommendedName>
        <fullName evidence="4">Transmembrane protein</fullName>
    </recommendedName>
</protein>
<keyword evidence="1" id="KW-1133">Transmembrane helix</keyword>
<evidence type="ECO:0000313" key="3">
    <source>
        <dbReference type="Proteomes" id="UP000243579"/>
    </source>
</evidence>
<dbReference type="Proteomes" id="UP000243579">
    <property type="component" value="Unassembled WGS sequence"/>
</dbReference>
<dbReference type="OrthoDB" id="78902at2759"/>